<evidence type="ECO:0000313" key="4">
    <source>
        <dbReference type="Proteomes" id="UP001596270"/>
    </source>
</evidence>
<evidence type="ECO:0000259" key="2">
    <source>
        <dbReference type="PROSITE" id="PS50846"/>
    </source>
</evidence>
<comment type="caution">
    <text evidence="3">The sequence shown here is derived from an EMBL/GenBank/DDBJ whole genome shotgun (WGS) entry which is preliminary data.</text>
</comment>
<evidence type="ECO:0000256" key="1">
    <source>
        <dbReference type="SAM" id="MobiDB-lite"/>
    </source>
</evidence>
<dbReference type="EMBL" id="JBHSRS010000069">
    <property type="protein sequence ID" value="MFC6282146.1"/>
    <property type="molecule type" value="Genomic_DNA"/>
</dbReference>
<reference evidence="4" key="1">
    <citation type="journal article" date="2019" name="Int. J. Syst. Evol. Microbiol.">
        <title>The Global Catalogue of Microorganisms (GCM) 10K type strain sequencing project: providing services to taxonomists for standard genome sequencing and annotation.</title>
        <authorList>
            <consortium name="The Broad Institute Genomics Platform"/>
            <consortium name="The Broad Institute Genome Sequencing Center for Infectious Disease"/>
            <person name="Wu L."/>
            <person name="Ma J."/>
        </authorList>
    </citation>
    <scope>NUCLEOTIDE SEQUENCE [LARGE SCALE GENOMIC DNA]</scope>
    <source>
        <strain evidence="4">CCUG 39402</strain>
    </source>
</reference>
<feature type="compositionally biased region" description="Basic and acidic residues" evidence="1">
    <location>
        <begin position="125"/>
        <end position="144"/>
    </location>
</feature>
<name>A0ABW1TWV1_9BURK</name>
<keyword evidence="4" id="KW-1185">Reference proteome</keyword>
<sequence>MKTSVIEVRDMLSVLSVQAVEERIGQVPGVESVTVNFSAGNATVRYDETRLDISDIKSDVRQRGYEETAAPSEPAKVVAPKSTAGKTAEPAKPFPAGPDAKAVTNANPLDKPTQTTAVSSTPKAEVPDQAHSDASEKMSMPEKG</sequence>
<dbReference type="SUPFAM" id="SSF55008">
    <property type="entry name" value="HMA, heavy metal-associated domain"/>
    <property type="match status" value="1"/>
</dbReference>
<feature type="domain" description="HMA" evidence="2">
    <location>
        <begin position="2"/>
        <end position="68"/>
    </location>
</feature>
<evidence type="ECO:0000313" key="3">
    <source>
        <dbReference type="EMBL" id="MFC6282146.1"/>
    </source>
</evidence>
<proteinExistence type="predicted"/>
<accession>A0ABW1TWV1</accession>
<protein>
    <submittedName>
        <fullName evidence="3">Cation transporter</fullName>
    </submittedName>
</protein>
<dbReference type="RefSeq" id="WP_371436004.1">
    <property type="nucleotide sequence ID" value="NZ_JBHSRS010000069.1"/>
</dbReference>
<organism evidence="3 4">
    <name type="scientific">Polaromonas aquatica</name>
    <dbReference type="NCBI Taxonomy" id="332657"/>
    <lineage>
        <taxon>Bacteria</taxon>
        <taxon>Pseudomonadati</taxon>
        <taxon>Pseudomonadota</taxon>
        <taxon>Betaproteobacteria</taxon>
        <taxon>Burkholderiales</taxon>
        <taxon>Comamonadaceae</taxon>
        <taxon>Polaromonas</taxon>
    </lineage>
</organism>
<dbReference type="InterPro" id="IPR036163">
    <property type="entry name" value="HMA_dom_sf"/>
</dbReference>
<dbReference type="Gene3D" id="3.30.70.100">
    <property type="match status" value="1"/>
</dbReference>
<feature type="compositionally biased region" description="Polar residues" evidence="1">
    <location>
        <begin position="104"/>
        <end position="122"/>
    </location>
</feature>
<dbReference type="InterPro" id="IPR006121">
    <property type="entry name" value="HMA_dom"/>
</dbReference>
<dbReference type="CDD" id="cd00371">
    <property type="entry name" value="HMA"/>
    <property type="match status" value="1"/>
</dbReference>
<dbReference type="PROSITE" id="PS50846">
    <property type="entry name" value="HMA_2"/>
    <property type="match status" value="1"/>
</dbReference>
<feature type="region of interest" description="Disordered" evidence="1">
    <location>
        <begin position="61"/>
        <end position="144"/>
    </location>
</feature>
<dbReference type="Proteomes" id="UP001596270">
    <property type="component" value="Unassembled WGS sequence"/>
</dbReference>
<dbReference type="Pfam" id="PF00403">
    <property type="entry name" value="HMA"/>
    <property type="match status" value="1"/>
</dbReference>
<gene>
    <name evidence="3" type="ORF">ACFQND_13005</name>
</gene>